<evidence type="ECO:0000313" key="3">
    <source>
        <dbReference type="Proteomes" id="UP000243518"/>
    </source>
</evidence>
<evidence type="ECO:0000313" key="2">
    <source>
        <dbReference type="EMBL" id="SEG19755.1"/>
    </source>
</evidence>
<dbReference type="InterPro" id="IPR021762">
    <property type="entry name" value="DUF3325"/>
</dbReference>
<feature type="transmembrane region" description="Helical" evidence="1">
    <location>
        <begin position="69"/>
        <end position="87"/>
    </location>
</feature>
<comment type="caution">
    <text evidence="2">The sequence shown here is derived from an EMBL/GenBank/DDBJ whole genome shotgun (WGS) entry which is preliminary data.</text>
</comment>
<protein>
    <recommendedName>
        <fullName evidence="4">DUF3325 domain-containing protein</fullName>
    </recommendedName>
</protein>
<evidence type="ECO:0000256" key="1">
    <source>
        <dbReference type="SAM" id="Phobius"/>
    </source>
</evidence>
<keyword evidence="1" id="KW-1133">Transmembrane helix</keyword>
<evidence type="ECO:0008006" key="4">
    <source>
        <dbReference type="Google" id="ProtNLM"/>
    </source>
</evidence>
<feature type="transmembrane region" description="Helical" evidence="1">
    <location>
        <begin position="6"/>
        <end position="25"/>
    </location>
</feature>
<sequence>MTDTVWLLLAAVAMLLATGWLALSLQPHWRQVFGTDAPPSALRLRAAGWSALLAAAICCFAADHPSMAVLVWFTLFSAAAMITSMVLSYRPALLRPLCPSLLRLP</sequence>
<name>A0AAQ1G7J5_9GAMM</name>
<organism evidence="2 3">
    <name type="scientific">Halopseudomonas aestusnigri</name>
    <dbReference type="NCBI Taxonomy" id="857252"/>
    <lineage>
        <taxon>Bacteria</taxon>
        <taxon>Pseudomonadati</taxon>
        <taxon>Pseudomonadota</taxon>
        <taxon>Gammaproteobacteria</taxon>
        <taxon>Pseudomonadales</taxon>
        <taxon>Pseudomonadaceae</taxon>
        <taxon>Halopseudomonas</taxon>
    </lineage>
</organism>
<dbReference type="AlphaFoldDB" id="A0AAQ1G7J5"/>
<dbReference type="EMBL" id="FNVE01000004">
    <property type="protein sequence ID" value="SEG19755.1"/>
    <property type="molecule type" value="Genomic_DNA"/>
</dbReference>
<feature type="transmembrane region" description="Helical" evidence="1">
    <location>
        <begin position="46"/>
        <end position="63"/>
    </location>
</feature>
<dbReference type="RefSeq" id="WP_088274756.1">
    <property type="nucleotide sequence ID" value="NZ_FNVE01000004.1"/>
</dbReference>
<keyword evidence="1" id="KW-0812">Transmembrane</keyword>
<keyword evidence="3" id="KW-1185">Reference proteome</keyword>
<dbReference type="Proteomes" id="UP000243518">
    <property type="component" value="Unassembled WGS sequence"/>
</dbReference>
<reference evidence="2 3" key="1">
    <citation type="submission" date="2016-10" db="EMBL/GenBank/DDBJ databases">
        <authorList>
            <person name="Varghese N."/>
            <person name="Submissions S."/>
        </authorList>
    </citation>
    <scope>NUCLEOTIDE SEQUENCE [LARGE SCALE GENOMIC DNA]</scope>
    <source>
        <strain evidence="2 3">CECT 8317</strain>
    </source>
</reference>
<accession>A0AAQ1G7J5</accession>
<gene>
    <name evidence="2" type="ORF">SAMN05216586_10465</name>
</gene>
<keyword evidence="1" id="KW-0472">Membrane</keyword>
<dbReference type="Pfam" id="PF11804">
    <property type="entry name" value="DUF3325"/>
    <property type="match status" value="1"/>
</dbReference>
<proteinExistence type="predicted"/>